<dbReference type="SUPFAM" id="SSF161098">
    <property type="entry name" value="MetI-like"/>
    <property type="match status" value="1"/>
</dbReference>
<comment type="similarity">
    <text evidence="7">Belongs to the binding-protein-dependent transport system permease family.</text>
</comment>
<dbReference type="EMBL" id="JAEKJY010000004">
    <property type="protein sequence ID" value="MBN8236410.1"/>
    <property type="molecule type" value="Genomic_DNA"/>
</dbReference>
<evidence type="ECO:0000256" key="5">
    <source>
        <dbReference type="ARBA" id="ARBA00022989"/>
    </source>
</evidence>
<dbReference type="Pfam" id="PF00528">
    <property type="entry name" value="BPD_transp_1"/>
    <property type="match status" value="1"/>
</dbReference>
<dbReference type="InterPro" id="IPR035906">
    <property type="entry name" value="MetI-like_sf"/>
</dbReference>
<evidence type="ECO:0000256" key="7">
    <source>
        <dbReference type="RuleBase" id="RU363032"/>
    </source>
</evidence>
<comment type="subcellular location">
    <subcellularLocation>
        <location evidence="1 7">Cell membrane</location>
        <topology evidence="1 7">Multi-pass membrane protein</topology>
    </subcellularLocation>
</comment>
<evidence type="ECO:0000256" key="4">
    <source>
        <dbReference type="ARBA" id="ARBA00022692"/>
    </source>
</evidence>
<evidence type="ECO:0000256" key="2">
    <source>
        <dbReference type="ARBA" id="ARBA00022448"/>
    </source>
</evidence>
<comment type="caution">
    <text evidence="9">The sequence shown here is derived from an EMBL/GenBank/DDBJ whole genome shotgun (WGS) entry which is preliminary data.</text>
</comment>
<gene>
    <name evidence="9" type="ORF">JF544_14170</name>
</gene>
<dbReference type="RefSeq" id="WP_206934846.1">
    <property type="nucleotide sequence ID" value="NZ_JAEKJY010000004.1"/>
</dbReference>
<evidence type="ECO:0000256" key="3">
    <source>
        <dbReference type="ARBA" id="ARBA00022475"/>
    </source>
</evidence>
<proteinExistence type="inferred from homology"/>
<name>A0ABS3DYK2_9BACI</name>
<feature type="transmembrane region" description="Helical" evidence="7">
    <location>
        <begin position="14"/>
        <end position="35"/>
    </location>
</feature>
<protein>
    <submittedName>
        <fullName evidence="9">Sugar ABC transporter permease</fullName>
    </submittedName>
</protein>
<sequence length="295" mass="33176">MVGKSAIKPSNRKIYLYLLPGLAIYAFVVLIPLLMAVRYSFYDWSGGPNLTFVGLDNFRELLRDQVFWTSFGNNVFIIIMSVIGQVGIAFFISVLLTRSWVKFKQFHRTVLFIPNVLAAVIIGFLWSMVYNQNYGLLNFVLKAVGLEGWVLPWLDDPDIVMGAVTVPLIWQFIGFYMIIFMAAMQNIPDELYEAAEIDGASSWKQTLYITLPMLKNTFKVAIMLCIAGNMKVFDHIFVMTGGGPGNSSTVMAQYAYDVSFERFELGYGSAVSIGMLVLSLLLIGISQWIGRRGEE</sequence>
<dbReference type="Proteomes" id="UP000663970">
    <property type="component" value="Unassembled WGS sequence"/>
</dbReference>
<dbReference type="InterPro" id="IPR000515">
    <property type="entry name" value="MetI-like"/>
</dbReference>
<feature type="transmembrane region" description="Helical" evidence="7">
    <location>
        <begin position="75"/>
        <end position="97"/>
    </location>
</feature>
<dbReference type="Gene3D" id="1.10.3720.10">
    <property type="entry name" value="MetI-like"/>
    <property type="match status" value="1"/>
</dbReference>
<keyword evidence="5 7" id="KW-1133">Transmembrane helix</keyword>
<reference evidence="9 10" key="1">
    <citation type="submission" date="2020-12" db="EMBL/GenBank/DDBJ databases">
        <title>Oil enriched cultivation method for isolating marine PHA-producing bacteria.</title>
        <authorList>
            <person name="Zheng W."/>
            <person name="Yu S."/>
            <person name="Huang Y."/>
        </authorList>
    </citation>
    <scope>NUCLEOTIDE SEQUENCE [LARGE SCALE GENOMIC DNA]</scope>
    <source>
        <strain evidence="9 10">SY-2-6</strain>
    </source>
</reference>
<dbReference type="PANTHER" id="PTHR30193">
    <property type="entry name" value="ABC TRANSPORTER PERMEASE PROTEIN"/>
    <property type="match status" value="1"/>
</dbReference>
<dbReference type="PROSITE" id="PS50928">
    <property type="entry name" value="ABC_TM1"/>
    <property type="match status" value="1"/>
</dbReference>
<keyword evidence="10" id="KW-1185">Reference proteome</keyword>
<evidence type="ECO:0000256" key="1">
    <source>
        <dbReference type="ARBA" id="ARBA00004651"/>
    </source>
</evidence>
<keyword evidence="3" id="KW-1003">Cell membrane</keyword>
<evidence type="ECO:0000256" key="6">
    <source>
        <dbReference type="ARBA" id="ARBA00023136"/>
    </source>
</evidence>
<dbReference type="CDD" id="cd06261">
    <property type="entry name" value="TM_PBP2"/>
    <property type="match status" value="1"/>
</dbReference>
<evidence type="ECO:0000259" key="8">
    <source>
        <dbReference type="PROSITE" id="PS50928"/>
    </source>
</evidence>
<dbReference type="InterPro" id="IPR051393">
    <property type="entry name" value="ABC_transporter_permease"/>
</dbReference>
<dbReference type="PANTHER" id="PTHR30193:SF41">
    <property type="entry name" value="DIACETYLCHITOBIOSE UPTAKE SYSTEM PERMEASE PROTEIN NGCF"/>
    <property type="match status" value="1"/>
</dbReference>
<keyword evidence="4 7" id="KW-0812">Transmembrane</keyword>
<evidence type="ECO:0000313" key="10">
    <source>
        <dbReference type="Proteomes" id="UP000663970"/>
    </source>
</evidence>
<keyword evidence="2 7" id="KW-0813">Transport</keyword>
<feature type="transmembrane region" description="Helical" evidence="7">
    <location>
        <begin position="159"/>
        <end position="183"/>
    </location>
</feature>
<accession>A0ABS3DYK2</accession>
<keyword evidence="6 7" id="KW-0472">Membrane</keyword>
<evidence type="ECO:0000313" key="9">
    <source>
        <dbReference type="EMBL" id="MBN8236410.1"/>
    </source>
</evidence>
<feature type="transmembrane region" description="Helical" evidence="7">
    <location>
        <begin position="265"/>
        <end position="289"/>
    </location>
</feature>
<feature type="transmembrane region" description="Helical" evidence="7">
    <location>
        <begin position="109"/>
        <end position="129"/>
    </location>
</feature>
<organism evidence="9 10">
    <name type="scientific">Halobacillus kuroshimensis</name>
    <dbReference type="NCBI Taxonomy" id="302481"/>
    <lineage>
        <taxon>Bacteria</taxon>
        <taxon>Bacillati</taxon>
        <taxon>Bacillota</taxon>
        <taxon>Bacilli</taxon>
        <taxon>Bacillales</taxon>
        <taxon>Bacillaceae</taxon>
        <taxon>Halobacillus</taxon>
    </lineage>
</organism>
<feature type="domain" description="ABC transmembrane type-1" evidence="8">
    <location>
        <begin position="71"/>
        <end position="286"/>
    </location>
</feature>